<dbReference type="EMBL" id="JAUSRF010000017">
    <property type="protein sequence ID" value="MDP9839532.1"/>
    <property type="molecule type" value="Genomic_DNA"/>
</dbReference>
<name>A0ABT9PYL4_9HYPH</name>
<evidence type="ECO:0000313" key="7">
    <source>
        <dbReference type="Proteomes" id="UP001241472"/>
    </source>
</evidence>
<dbReference type="InterPro" id="IPR011057">
    <property type="entry name" value="Mss4-like_sf"/>
</dbReference>
<evidence type="ECO:0000256" key="3">
    <source>
        <dbReference type="ARBA" id="ARBA00022833"/>
    </source>
</evidence>
<proteinExistence type="inferred from homology"/>
<dbReference type="PANTHER" id="PTHR33337">
    <property type="entry name" value="GFA DOMAIN-CONTAINING PROTEIN"/>
    <property type="match status" value="1"/>
</dbReference>
<evidence type="ECO:0000313" key="6">
    <source>
        <dbReference type="EMBL" id="MDP9839532.1"/>
    </source>
</evidence>
<dbReference type="Pfam" id="PF04828">
    <property type="entry name" value="GFA"/>
    <property type="match status" value="1"/>
</dbReference>
<dbReference type="Proteomes" id="UP001241472">
    <property type="component" value="Unassembled WGS sequence"/>
</dbReference>
<dbReference type="PANTHER" id="PTHR33337:SF40">
    <property type="entry name" value="CENP-V_GFA DOMAIN-CONTAINING PROTEIN-RELATED"/>
    <property type="match status" value="1"/>
</dbReference>
<dbReference type="SUPFAM" id="SSF51316">
    <property type="entry name" value="Mss4-like"/>
    <property type="match status" value="1"/>
</dbReference>
<organism evidence="6 7">
    <name type="scientific">Neorhizobium huautlense</name>
    <dbReference type="NCBI Taxonomy" id="67774"/>
    <lineage>
        <taxon>Bacteria</taxon>
        <taxon>Pseudomonadati</taxon>
        <taxon>Pseudomonadota</taxon>
        <taxon>Alphaproteobacteria</taxon>
        <taxon>Hyphomicrobiales</taxon>
        <taxon>Rhizobiaceae</taxon>
        <taxon>Rhizobium/Agrobacterium group</taxon>
        <taxon>Neorhizobium</taxon>
    </lineage>
</organism>
<protein>
    <recommendedName>
        <fullName evidence="5">CENP-V/GFA domain-containing protein</fullName>
    </recommendedName>
</protein>
<accession>A0ABT9PYL4</accession>
<reference evidence="6 7" key="1">
    <citation type="submission" date="2023-07" db="EMBL/GenBank/DDBJ databases">
        <title>Sorghum-associated microbial communities from plants grown in Nebraska, USA.</title>
        <authorList>
            <person name="Schachtman D."/>
        </authorList>
    </citation>
    <scope>NUCLEOTIDE SEQUENCE [LARGE SCALE GENOMIC DNA]</scope>
    <source>
        <strain evidence="6 7">DS1307</strain>
    </source>
</reference>
<evidence type="ECO:0000256" key="2">
    <source>
        <dbReference type="ARBA" id="ARBA00022723"/>
    </source>
</evidence>
<feature type="domain" description="CENP-V/GFA" evidence="5">
    <location>
        <begin position="8"/>
        <end position="108"/>
    </location>
</feature>
<evidence type="ECO:0000256" key="4">
    <source>
        <dbReference type="ARBA" id="ARBA00023239"/>
    </source>
</evidence>
<evidence type="ECO:0000256" key="1">
    <source>
        <dbReference type="ARBA" id="ARBA00005495"/>
    </source>
</evidence>
<comment type="caution">
    <text evidence="6">The sequence shown here is derived from an EMBL/GenBank/DDBJ whole genome shotgun (WGS) entry which is preliminary data.</text>
</comment>
<evidence type="ECO:0000259" key="5">
    <source>
        <dbReference type="PROSITE" id="PS51891"/>
    </source>
</evidence>
<dbReference type="PROSITE" id="PS51891">
    <property type="entry name" value="CENP_V_GFA"/>
    <property type="match status" value="1"/>
</dbReference>
<dbReference type="InterPro" id="IPR006913">
    <property type="entry name" value="CENP-V/GFA"/>
</dbReference>
<dbReference type="RefSeq" id="WP_306838214.1">
    <property type="nucleotide sequence ID" value="NZ_JAUSRF010000017.1"/>
</dbReference>
<gene>
    <name evidence="6" type="ORF">J2T09_004308</name>
</gene>
<keyword evidence="2" id="KW-0479">Metal-binding</keyword>
<dbReference type="Gene3D" id="3.90.1590.10">
    <property type="entry name" value="glutathione-dependent formaldehyde- activating enzyme (gfa)"/>
    <property type="match status" value="1"/>
</dbReference>
<keyword evidence="4" id="KW-0456">Lyase</keyword>
<keyword evidence="7" id="KW-1185">Reference proteome</keyword>
<comment type="similarity">
    <text evidence="1">Belongs to the Gfa family.</text>
</comment>
<keyword evidence="3" id="KW-0862">Zinc</keyword>
<sequence>MPMPNLPIEGSCRCGEVRLKISAPPMITMACHCRGCQKMSASAFSCSAAIPSQGFEVTAGEPVIGGAHGDDTHHYHCPRCKSWLFTKPVGMDWFVNIRPTMLDDASWFAPFIETYTSAKFPWAETGAVKSFEEFPPMEAYEGLTKEFAEWGTTGVKSIQNPN</sequence>